<gene>
    <name evidence="2" type="ORF">Natoc_2280</name>
</gene>
<protein>
    <submittedName>
        <fullName evidence="2">Uncharacterized protein</fullName>
    </submittedName>
</protein>
<dbReference type="RefSeq" id="WP_015321501.1">
    <property type="nucleotide sequence ID" value="NC_019974.1"/>
</dbReference>
<keyword evidence="1" id="KW-1133">Transmembrane helix</keyword>
<evidence type="ECO:0000313" key="2">
    <source>
        <dbReference type="EMBL" id="AGB38058.1"/>
    </source>
</evidence>
<dbReference type="GeneID" id="43302167"/>
<keyword evidence="1" id="KW-0472">Membrane</keyword>
<accession>L0K1R4</accession>
<dbReference type="HOGENOM" id="CLU_3075442_0_0_2"/>
<feature type="transmembrane region" description="Helical" evidence="1">
    <location>
        <begin position="20"/>
        <end position="42"/>
    </location>
</feature>
<keyword evidence="1" id="KW-0812">Transmembrane</keyword>
<organism evidence="2 3">
    <name type="scientific">Natronococcus occultus SP4</name>
    <dbReference type="NCBI Taxonomy" id="694430"/>
    <lineage>
        <taxon>Archaea</taxon>
        <taxon>Methanobacteriati</taxon>
        <taxon>Methanobacteriota</taxon>
        <taxon>Stenosarchaea group</taxon>
        <taxon>Halobacteria</taxon>
        <taxon>Halobacteriales</taxon>
        <taxon>Natrialbaceae</taxon>
        <taxon>Natronococcus</taxon>
    </lineage>
</organism>
<dbReference type="KEGG" id="nou:Natoc_2280"/>
<dbReference type="AlphaFoldDB" id="L0K1R4"/>
<evidence type="ECO:0000256" key="1">
    <source>
        <dbReference type="SAM" id="Phobius"/>
    </source>
</evidence>
<name>L0K1R4_9EURY</name>
<sequence>MNSITTRAVEILENVDNDTTIFELTSIQIIALLYVTFLGQLIHAAESKGDQQ</sequence>
<keyword evidence="3" id="KW-1185">Reference proteome</keyword>
<proteinExistence type="predicted"/>
<dbReference type="Proteomes" id="UP000010878">
    <property type="component" value="Chromosome"/>
</dbReference>
<evidence type="ECO:0000313" key="3">
    <source>
        <dbReference type="Proteomes" id="UP000010878"/>
    </source>
</evidence>
<dbReference type="STRING" id="694430.Natoc_2280"/>
<dbReference type="EMBL" id="CP003929">
    <property type="protein sequence ID" value="AGB38058.1"/>
    <property type="molecule type" value="Genomic_DNA"/>
</dbReference>
<reference evidence="2 3" key="1">
    <citation type="submission" date="2012-11" db="EMBL/GenBank/DDBJ databases">
        <title>FINISHED of Natronococcus occultus SP4, DSM 3396.</title>
        <authorList>
            <consortium name="DOE Joint Genome Institute"/>
            <person name="Eisen J."/>
            <person name="Huntemann M."/>
            <person name="Wei C.-L."/>
            <person name="Han J."/>
            <person name="Detter J.C."/>
            <person name="Han C."/>
            <person name="Tapia R."/>
            <person name="Chen A."/>
            <person name="Kyrpides N."/>
            <person name="Mavromatis K."/>
            <person name="Markowitz V."/>
            <person name="Szeto E."/>
            <person name="Ivanova N."/>
            <person name="Mikhailova N."/>
            <person name="Ovchinnikova G."/>
            <person name="Pagani I."/>
            <person name="Pati A."/>
            <person name="Goodwin L."/>
            <person name="Nordberg H.P."/>
            <person name="Cantor M.N."/>
            <person name="Hua S.X."/>
            <person name="Woyke T."/>
            <person name="Eisen J."/>
            <person name="Klenk H.-P."/>
            <person name="Klenk H.-P."/>
        </authorList>
    </citation>
    <scope>NUCLEOTIDE SEQUENCE [LARGE SCALE GENOMIC DNA]</scope>
    <source>
        <strain evidence="2 3">SP4</strain>
    </source>
</reference>